<dbReference type="EMBL" id="CP134500">
    <property type="protein sequence ID" value="WNF25708.1"/>
    <property type="molecule type" value="Genomic_DNA"/>
</dbReference>
<feature type="region of interest" description="Disordered" evidence="1">
    <location>
        <begin position="213"/>
        <end position="234"/>
    </location>
</feature>
<proteinExistence type="predicted"/>
<dbReference type="Gene3D" id="3.30.1310.20">
    <property type="entry name" value="PRTase-like"/>
    <property type="match status" value="1"/>
</dbReference>
<accession>A0ABY9VPI9</accession>
<keyword evidence="3" id="KW-0328">Glycosyltransferase</keyword>
<dbReference type="SUPFAM" id="SSF53271">
    <property type="entry name" value="PRTase-like"/>
    <property type="match status" value="1"/>
</dbReference>
<organism evidence="3 4">
    <name type="scientific">Streptomyces durocortorensis</name>
    <dbReference type="NCBI Taxonomy" id="2811104"/>
    <lineage>
        <taxon>Bacteria</taxon>
        <taxon>Bacillati</taxon>
        <taxon>Actinomycetota</taxon>
        <taxon>Actinomycetes</taxon>
        <taxon>Kitasatosporales</taxon>
        <taxon>Streptomycetaceae</taxon>
        <taxon>Streptomyces</taxon>
    </lineage>
</organism>
<dbReference type="CDD" id="cd06223">
    <property type="entry name" value="PRTases_typeI"/>
    <property type="match status" value="1"/>
</dbReference>
<dbReference type="Gene3D" id="3.40.50.2020">
    <property type="match status" value="1"/>
</dbReference>
<evidence type="ECO:0000256" key="1">
    <source>
        <dbReference type="SAM" id="MobiDB-lite"/>
    </source>
</evidence>
<dbReference type="Proteomes" id="UP001303236">
    <property type="component" value="Chromosome"/>
</dbReference>
<feature type="domain" description="Phosphoribosyltransferase" evidence="2">
    <location>
        <begin position="16"/>
        <end position="181"/>
    </location>
</feature>
<dbReference type="InterPro" id="IPR029057">
    <property type="entry name" value="PRTase-like"/>
</dbReference>
<protein>
    <submittedName>
        <fullName evidence="3">Phosphoribosyltransferase family protein</fullName>
    </submittedName>
</protein>
<sequence length="234" mass="25039">MRFRDRHHAGRELADRLLERSADGQVADPVVIALPRGGVPVAAPVARALGATLDVLIVRKIGLPGRPETGIGAIIGDDPPLFDGPSLDLLGLREDQLGPVVAREREELHRREKRYRGGRPPPRVEGRTVILVDDGLATGVTARVALRGLRRRGPARLILAVPVAAPGSADLVRPEADDFVCLHQPPGFRSVGEWYDDFDQVGDEEVLAVLRDLGPRAPGTPPASGTADPGLPPR</sequence>
<evidence type="ECO:0000313" key="4">
    <source>
        <dbReference type="Proteomes" id="UP001303236"/>
    </source>
</evidence>
<keyword evidence="3" id="KW-0808">Transferase</keyword>
<reference evidence="3 4" key="1">
    <citation type="submission" date="2023-09" db="EMBL/GenBank/DDBJ databases">
        <title>Genome completion map analysis of the actinomycetes C11-1.</title>
        <authorList>
            <person name="Qin P."/>
            <person name="Guan P."/>
        </authorList>
    </citation>
    <scope>NUCLEOTIDE SEQUENCE [LARGE SCALE GENOMIC DNA]</scope>
    <source>
        <strain evidence="3 4">C11-1</strain>
    </source>
</reference>
<evidence type="ECO:0000313" key="3">
    <source>
        <dbReference type="EMBL" id="WNF25708.1"/>
    </source>
</evidence>
<dbReference type="Pfam" id="PF00156">
    <property type="entry name" value="Pribosyltran"/>
    <property type="match status" value="1"/>
</dbReference>
<dbReference type="InterPro" id="IPR000836">
    <property type="entry name" value="PRTase_dom"/>
</dbReference>
<name>A0ABY9VPI9_9ACTN</name>
<keyword evidence="4" id="KW-1185">Reference proteome</keyword>
<dbReference type="GO" id="GO:0016757">
    <property type="term" value="F:glycosyltransferase activity"/>
    <property type="evidence" value="ECO:0007669"/>
    <property type="project" value="UniProtKB-KW"/>
</dbReference>
<evidence type="ECO:0000259" key="2">
    <source>
        <dbReference type="Pfam" id="PF00156"/>
    </source>
</evidence>
<gene>
    <name evidence="3" type="ORF">RI138_02180</name>
</gene>